<dbReference type="InterPro" id="IPR020904">
    <property type="entry name" value="Sc_DH/Rdtase_CS"/>
</dbReference>
<comment type="caution">
    <text evidence="3">The sequence shown here is derived from an EMBL/GenBank/DDBJ whole genome shotgun (WGS) entry which is preliminary data.</text>
</comment>
<dbReference type="OrthoDB" id="9803892at2"/>
<dbReference type="SUPFAM" id="SSF51735">
    <property type="entry name" value="NAD(P)-binding Rossmann-fold domains"/>
    <property type="match status" value="1"/>
</dbReference>
<keyword evidence="4" id="KW-1185">Reference proteome</keyword>
<dbReference type="CDD" id="cd05254">
    <property type="entry name" value="dTDP_HR_like_SDR_e"/>
    <property type="match status" value="1"/>
</dbReference>
<accession>A0A133XXC0</accession>
<evidence type="ECO:0000256" key="1">
    <source>
        <dbReference type="ARBA" id="ARBA00010944"/>
    </source>
</evidence>
<dbReference type="InterPro" id="IPR005913">
    <property type="entry name" value="dTDP_dehydrorham_reduct"/>
</dbReference>
<dbReference type="PANTHER" id="PTHR10491:SF4">
    <property type="entry name" value="METHIONINE ADENOSYLTRANSFERASE 2 SUBUNIT BETA"/>
    <property type="match status" value="1"/>
</dbReference>
<dbReference type="PATRIC" id="fig|1393034.3.peg.200"/>
<organism evidence="3 4">
    <name type="scientific">Atopobium deltae</name>
    <dbReference type="NCBI Taxonomy" id="1393034"/>
    <lineage>
        <taxon>Bacteria</taxon>
        <taxon>Bacillati</taxon>
        <taxon>Actinomycetota</taxon>
        <taxon>Coriobacteriia</taxon>
        <taxon>Coriobacteriales</taxon>
        <taxon>Atopobiaceae</taxon>
        <taxon>Atopobium</taxon>
    </lineage>
</organism>
<proteinExistence type="inferred from homology"/>
<dbReference type="GO" id="GO:0019305">
    <property type="term" value="P:dTDP-rhamnose biosynthetic process"/>
    <property type="evidence" value="ECO:0007669"/>
    <property type="project" value="TreeGrafter"/>
</dbReference>
<dbReference type="NCBIfam" id="TIGR01214">
    <property type="entry name" value="rmlD"/>
    <property type="match status" value="1"/>
</dbReference>
<evidence type="ECO:0000313" key="3">
    <source>
        <dbReference type="EMBL" id="KXB35554.1"/>
    </source>
</evidence>
<comment type="similarity">
    <text evidence="1">Belongs to the dTDP-4-dehydrorhamnose reductase family.</text>
</comment>
<name>A0A133XXC0_9ACTN</name>
<dbReference type="GO" id="GO:0008831">
    <property type="term" value="F:dTDP-4-dehydrorhamnose reductase activity"/>
    <property type="evidence" value="ECO:0007669"/>
    <property type="project" value="TreeGrafter"/>
</dbReference>
<dbReference type="GO" id="GO:0005829">
    <property type="term" value="C:cytosol"/>
    <property type="evidence" value="ECO:0007669"/>
    <property type="project" value="TreeGrafter"/>
</dbReference>
<dbReference type="InterPro" id="IPR029903">
    <property type="entry name" value="RmlD-like-bd"/>
</dbReference>
<protein>
    <submittedName>
        <fullName evidence="3">dTDP-4-dehydrorhamnose reductase</fullName>
    </submittedName>
</protein>
<dbReference type="Proteomes" id="UP000070675">
    <property type="component" value="Unassembled WGS sequence"/>
</dbReference>
<reference evidence="4" key="1">
    <citation type="submission" date="2016-01" db="EMBL/GenBank/DDBJ databases">
        <authorList>
            <person name="Mitreva M."/>
            <person name="Pepin K.H."/>
            <person name="Mihindukulasuriya K.A."/>
            <person name="Fulton R."/>
            <person name="Fronick C."/>
            <person name="O'Laughlin M."/>
            <person name="Miner T."/>
            <person name="Herter B."/>
            <person name="Rosa B.A."/>
            <person name="Cordes M."/>
            <person name="Tomlinson C."/>
            <person name="Wollam A."/>
            <person name="Palsikar V.B."/>
            <person name="Mardis E.R."/>
            <person name="Wilson R.K."/>
        </authorList>
    </citation>
    <scope>NUCLEOTIDE SEQUENCE [LARGE SCALE GENOMIC DNA]</scope>
    <source>
        <strain evidence="4">DNF00019</strain>
    </source>
</reference>
<sequence>MHILVTGSKGQLGCAFRHLFTAGASEVGVVPDALCNAEVDYIDRSDVDIASFEAVSSWFDEHKPYDVVINCAAMTNVDGCDADRKAAFAANAQGPYHLALACAQQGAALVHVSTDYVFSGTEERPRTEDDIPHPISGYGQSKFAGEALVRATCPQSYIVRTAWLYGYVGKNFVKTMLSLAQTHSHITVVADQLGNPTSAEDVAYAICQMLTCGKPGIYHCTNEGTCSWAEFAQAIMDEFGRSCTVEPISSEEYKKAHPATADRPHFSSLDKRALRQNCQHTMRSWQEALTSYAHNFRKFARDREEQHCENSS</sequence>
<gene>
    <name evidence="3" type="ORF">HMPREF3192_00205</name>
</gene>
<dbReference type="InterPro" id="IPR036291">
    <property type="entry name" value="NAD(P)-bd_dom_sf"/>
</dbReference>
<dbReference type="Gene3D" id="3.40.50.720">
    <property type="entry name" value="NAD(P)-binding Rossmann-like Domain"/>
    <property type="match status" value="1"/>
</dbReference>
<dbReference type="Pfam" id="PF04321">
    <property type="entry name" value="RmlD_sub_bind"/>
    <property type="match status" value="1"/>
</dbReference>
<evidence type="ECO:0000313" key="4">
    <source>
        <dbReference type="Proteomes" id="UP000070675"/>
    </source>
</evidence>
<dbReference type="PANTHER" id="PTHR10491">
    <property type="entry name" value="DTDP-4-DEHYDRORHAMNOSE REDUCTASE"/>
    <property type="match status" value="1"/>
</dbReference>
<evidence type="ECO:0000259" key="2">
    <source>
        <dbReference type="Pfam" id="PF04321"/>
    </source>
</evidence>
<dbReference type="EMBL" id="LSCR01000002">
    <property type="protein sequence ID" value="KXB35554.1"/>
    <property type="molecule type" value="Genomic_DNA"/>
</dbReference>
<dbReference type="STRING" id="1393034.HMPREF3192_00205"/>
<dbReference type="Gene3D" id="3.90.25.10">
    <property type="entry name" value="UDP-galactose 4-epimerase, domain 1"/>
    <property type="match status" value="1"/>
</dbReference>
<feature type="domain" description="RmlD-like substrate binding" evidence="2">
    <location>
        <begin position="1"/>
        <end position="296"/>
    </location>
</feature>
<dbReference type="PROSITE" id="PS00061">
    <property type="entry name" value="ADH_SHORT"/>
    <property type="match status" value="1"/>
</dbReference>
<dbReference type="RefSeq" id="WP_066304549.1">
    <property type="nucleotide sequence ID" value="NZ_KQ959484.1"/>
</dbReference>
<dbReference type="AlphaFoldDB" id="A0A133XXC0"/>